<feature type="compositionally biased region" description="Acidic residues" evidence="1">
    <location>
        <begin position="640"/>
        <end position="657"/>
    </location>
</feature>
<feature type="region of interest" description="Disordered" evidence="1">
    <location>
        <begin position="350"/>
        <end position="409"/>
    </location>
</feature>
<organism evidence="2 3">
    <name type="scientific">Cryptococcus neoformans Tu259-1</name>
    <dbReference type="NCBI Taxonomy" id="1230072"/>
    <lineage>
        <taxon>Eukaryota</taxon>
        <taxon>Fungi</taxon>
        <taxon>Dikarya</taxon>
        <taxon>Basidiomycota</taxon>
        <taxon>Agaricomycotina</taxon>
        <taxon>Tremellomycetes</taxon>
        <taxon>Tremellales</taxon>
        <taxon>Cryptococcaceae</taxon>
        <taxon>Cryptococcus</taxon>
        <taxon>Cryptococcus neoformans species complex</taxon>
    </lineage>
</organism>
<feature type="compositionally biased region" description="Basic and acidic residues" evidence="1">
    <location>
        <begin position="163"/>
        <end position="183"/>
    </location>
</feature>
<feature type="compositionally biased region" description="Polar residues" evidence="1">
    <location>
        <begin position="302"/>
        <end position="315"/>
    </location>
</feature>
<sequence>MASWVSTFRSPSPCTDDESRLSVKVVAGANTDLIHDLDLSLREDKAVYNPNPFTLAKRKNMRGGGRKISNVISAEDRMKDVVPAVRSTPKTAKFKEYPKATTIPKDKGTNSNKKEKPFATARHGPKPAVRNYLPPPIEVEVKPRSKKKSGWVDKDGNPLPDAPPRKESIINIIEEKEAEEEKKAKKKAQAKEKRKRTVEVKKKKKTEEKIEFGLLPKGAGPTEEYPILLALDKQKSLPTKSQAKLKNGEATLSPRPKHNIVEDINDLVYGPAKTRNDKGNTATDPIDLGHSSEISDRKIRSDGSTSTLIGSSRANKSGDCAQISRLYQRSLPFKESYASSSNYERRKFGSLAGLTQRPGLETPHTDDTAVGRDSMEHPSTMTRIPSSVTQAGDKSTTTASDLPYSSPLAGRGKMIGHTVGGKWKGKAYQSKEMYHPPSPVIARPVPRRFQRLVPIKPFRPPSRSPSPLWSTLPAPAKRRIPSSSSPLKDSKAFTSNKFCVPSLVPITRKHCLPQPPSSPRKLTRLTLFTPTSKEEDARRPISERSLYAINTIRGTTYGPSVVRNDMPDGKGYRPVGIKGRLTLPPGRSGCLSKTNTSGLITKWENKNDQQTQVSQNGYSGDTAYDYRDYQIRAGPSAAGDDYDEGHEDKADGDEEDWQSAWKRRNIGGTGVAPGQMMGRRRMERTSIEADEMDAAEQYIFQPHERY</sequence>
<feature type="region of interest" description="Disordered" evidence="1">
    <location>
        <begin position="238"/>
        <end position="316"/>
    </location>
</feature>
<dbReference type="AlphaFoldDB" id="A0A854Q263"/>
<feature type="compositionally biased region" description="Basic and acidic residues" evidence="1">
    <location>
        <begin position="363"/>
        <end position="376"/>
    </location>
</feature>
<protein>
    <submittedName>
        <fullName evidence="2">Uncharacterized protein</fullName>
    </submittedName>
</protein>
<proteinExistence type="predicted"/>
<dbReference type="EMBL" id="AMKT01000113">
    <property type="protein sequence ID" value="OXG10314.1"/>
    <property type="molecule type" value="Genomic_DNA"/>
</dbReference>
<feature type="compositionally biased region" description="Polar residues" evidence="1">
    <location>
        <begin position="377"/>
        <end position="400"/>
    </location>
</feature>
<comment type="caution">
    <text evidence="2">The sequence shown here is derived from an EMBL/GenBank/DDBJ whole genome shotgun (WGS) entry which is preliminary data.</text>
</comment>
<feature type="region of interest" description="Disordered" evidence="1">
    <location>
        <begin position="96"/>
        <end position="203"/>
    </location>
</feature>
<feature type="compositionally biased region" description="Basic and acidic residues" evidence="1">
    <location>
        <begin position="96"/>
        <end position="117"/>
    </location>
</feature>
<accession>A0A854Q263</accession>
<evidence type="ECO:0000313" key="2">
    <source>
        <dbReference type="EMBL" id="OXG10314.1"/>
    </source>
</evidence>
<evidence type="ECO:0000256" key="1">
    <source>
        <dbReference type="SAM" id="MobiDB-lite"/>
    </source>
</evidence>
<feature type="region of interest" description="Disordered" evidence="1">
    <location>
        <begin position="634"/>
        <end position="680"/>
    </location>
</feature>
<evidence type="ECO:0000313" key="3">
    <source>
        <dbReference type="Proteomes" id="UP000199727"/>
    </source>
</evidence>
<reference evidence="2 3" key="1">
    <citation type="submission" date="2017-06" db="EMBL/GenBank/DDBJ databases">
        <title>Global population genomics of the pathogenic fungus Cryptococcus neoformans var. grubii.</title>
        <authorList>
            <person name="Cuomo C."/>
            <person name="Litvintseva A."/>
            <person name="Chen Y."/>
            <person name="Young S."/>
            <person name="Zeng Q."/>
            <person name="Chapman S."/>
            <person name="Gujja S."/>
            <person name="Saif S."/>
            <person name="Birren B."/>
        </authorList>
    </citation>
    <scope>NUCLEOTIDE SEQUENCE [LARGE SCALE GENOMIC DNA]</scope>
    <source>
        <strain evidence="2 3">Tu259-1</strain>
    </source>
</reference>
<name>A0A854Q263_CRYNE</name>
<dbReference type="Proteomes" id="UP000199727">
    <property type="component" value="Unassembled WGS sequence"/>
</dbReference>
<dbReference type="OrthoDB" id="2573334at2759"/>
<gene>
    <name evidence="2" type="ORF">C361_07011</name>
</gene>
<feature type="region of interest" description="Disordered" evidence="1">
    <location>
        <begin position="456"/>
        <end position="488"/>
    </location>
</feature>
<feature type="compositionally biased region" description="Basic residues" evidence="1">
    <location>
        <begin position="184"/>
        <end position="196"/>
    </location>
</feature>